<evidence type="ECO:0000313" key="3">
    <source>
        <dbReference type="Proteomes" id="UP001194746"/>
    </source>
</evidence>
<comment type="caution">
    <text evidence="2">The sequence shown here is derived from an EMBL/GenBank/DDBJ whole genome shotgun (WGS) entry which is preliminary data.</text>
</comment>
<gene>
    <name evidence="2" type="ORF">FE257_005739</name>
</gene>
<dbReference type="Pfam" id="PF25358">
    <property type="entry name" value="PH_fung_RdRP"/>
    <property type="match status" value="1"/>
</dbReference>
<evidence type="ECO:0000259" key="1">
    <source>
        <dbReference type="Pfam" id="PF25358"/>
    </source>
</evidence>
<dbReference type="AlphaFoldDB" id="A0AAD4GWK6"/>
<keyword evidence="3" id="KW-1185">Reference proteome</keyword>
<dbReference type="EMBL" id="VCAU01000025">
    <property type="protein sequence ID" value="KAF9890608.1"/>
    <property type="molecule type" value="Genomic_DNA"/>
</dbReference>
<sequence>MGTGAFCKRSTREPDVLTLRALKYRVERKEQLRIKSSSDPSTPEVTWSDMGEIKVKARNFIVSFGKPGTKQILRIPLTTIVGLIYSSDSSITLVLSDVPFIFECKPTTMDGALSLLGLGETVTDNETVYCRIPALSPEHSRVVGQCLVYQFLVSPTDFEMHMKRLKEHEISVFQHDFPNDALKEAWWDQFGTHHQLHALQGLLAGYTQKGDVPFGVLFQL</sequence>
<name>A0AAD4GWK6_ASPNN</name>
<accession>A0AAD4GWK6</accession>
<reference evidence="2" key="1">
    <citation type="journal article" date="2019" name="Beilstein J. Org. Chem.">
        <title>Nanangenines: drimane sesquiterpenoids as the dominant metabolite cohort of a novel Australian fungus, Aspergillus nanangensis.</title>
        <authorList>
            <person name="Lacey H.J."/>
            <person name="Gilchrist C.L.M."/>
            <person name="Crombie A."/>
            <person name="Kalaitzis J.A."/>
            <person name="Vuong D."/>
            <person name="Rutledge P.J."/>
            <person name="Turner P."/>
            <person name="Pitt J.I."/>
            <person name="Lacey E."/>
            <person name="Chooi Y.H."/>
            <person name="Piggott A.M."/>
        </authorList>
    </citation>
    <scope>NUCLEOTIDE SEQUENCE</scope>
    <source>
        <strain evidence="2">MST-FP2251</strain>
    </source>
</reference>
<reference evidence="2" key="2">
    <citation type="submission" date="2020-02" db="EMBL/GenBank/DDBJ databases">
        <authorList>
            <person name="Gilchrist C.L.M."/>
            <person name="Chooi Y.-H."/>
        </authorList>
    </citation>
    <scope>NUCLEOTIDE SEQUENCE</scope>
    <source>
        <strain evidence="2">MST-FP2251</strain>
    </source>
</reference>
<organism evidence="2 3">
    <name type="scientific">Aspergillus nanangensis</name>
    <dbReference type="NCBI Taxonomy" id="2582783"/>
    <lineage>
        <taxon>Eukaryota</taxon>
        <taxon>Fungi</taxon>
        <taxon>Dikarya</taxon>
        <taxon>Ascomycota</taxon>
        <taxon>Pezizomycotina</taxon>
        <taxon>Eurotiomycetes</taxon>
        <taxon>Eurotiomycetidae</taxon>
        <taxon>Eurotiales</taxon>
        <taxon>Aspergillaceae</taxon>
        <taxon>Aspergillus</taxon>
        <taxon>Aspergillus subgen. Circumdati</taxon>
    </lineage>
</organism>
<dbReference type="Proteomes" id="UP001194746">
    <property type="component" value="Unassembled WGS sequence"/>
</dbReference>
<evidence type="ECO:0000313" key="2">
    <source>
        <dbReference type="EMBL" id="KAF9890608.1"/>
    </source>
</evidence>
<protein>
    <recommendedName>
        <fullName evidence="1">RdRP-like PH domain-containing protein</fullName>
    </recommendedName>
</protein>
<dbReference type="InterPro" id="IPR057503">
    <property type="entry name" value="PH_RdRP"/>
</dbReference>
<proteinExistence type="predicted"/>
<feature type="domain" description="RdRP-like PH" evidence="1">
    <location>
        <begin position="43"/>
        <end position="168"/>
    </location>
</feature>